<evidence type="ECO:0000313" key="7">
    <source>
        <dbReference type="Proteomes" id="UP000030697"/>
    </source>
</evidence>
<dbReference type="SUPFAM" id="SSF140924">
    <property type="entry name" value="Duffy binding domain-like"/>
    <property type="match status" value="3"/>
</dbReference>
<feature type="region of interest" description="Disordered" evidence="1">
    <location>
        <begin position="1543"/>
        <end position="1581"/>
    </location>
</feature>
<evidence type="ECO:0008006" key="8">
    <source>
        <dbReference type="Google" id="ProtNLM"/>
    </source>
</evidence>
<dbReference type="EMBL" id="KE124396">
    <property type="protein sequence ID" value="EWC78908.1"/>
    <property type="molecule type" value="Genomic_DNA"/>
</dbReference>
<dbReference type="Pfam" id="PF05424">
    <property type="entry name" value="Duffy_binding"/>
    <property type="match status" value="3"/>
</dbReference>
<feature type="compositionally biased region" description="Basic residues" evidence="1">
    <location>
        <begin position="1265"/>
        <end position="1274"/>
    </location>
</feature>
<dbReference type="InterPro" id="IPR008602">
    <property type="entry name" value="Duffy-antigen-binding"/>
</dbReference>
<feature type="region of interest" description="Disordered" evidence="1">
    <location>
        <begin position="1"/>
        <end position="35"/>
    </location>
</feature>
<dbReference type="InterPro" id="IPR029211">
    <property type="entry name" value="PfEMP1_ATS"/>
</dbReference>
<feature type="domain" description="Duffy-antigen binding" evidence="3">
    <location>
        <begin position="932"/>
        <end position="1078"/>
    </location>
</feature>
<proteinExistence type="predicted"/>
<evidence type="ECO:0000259" key="4">
    <source>
        <dbReference type="Pfam" id="PF15445"/>
    </source>
</evidence>
<dbReference type="Gene3D" id="1.20.1310.20">
    <property type="entry name" value="Duffy-antigen binding domain"/>
    <property type="match status" value="3"/>
</dbReference>
<keyword evidence="2" id="KW-1133">Transmembrane helix</keyword>
<dbReference type="Pfam" id="PF22672">
    <property type="entry name" value="DBL_C"/>
    <property type="match status" value="1"/>
</dbReference>
<dbReference type="FunFam" id="1.10.1900.40:FF:000008">
    <property type="entry name" value="Erythrocyte membrane protein 1 (PfEMP1)"/>
    <property type="match status" value="1"/>
</dbReference>
<feature type="region of interest" description="Disordered" evidence="1">
    <location>
        <begin position="388"/>
        <end position="415"/>
    </location>
</feature>
<feature type="compositionally biased region" description="Low complexity" evidence="1">
    <location>
        <begin position="1379"/>
        <end position="1396"/>
    </location>
</feature>
<feature type="domain" description="Duffy-antigen binding" evidence="3">
    <location>
        <begin position="96"/>
        <end position="253"/>
    </location>
</feature>
<feature type="compositionally biased region" description="Low complexity" evidence="1">
    <location>
        <begin position="1547"/>
        <end position="1581"/>
    </location>
</feature>
<feature type="region of interest" description="Disordered" evidence="1">
    <location>
        <begin position="1218"/>
        <end position="1276"/>
    </location>
</feature>
<dbReference type="InterPro" id="IPR044932">
    <property type="entry name" value="PfEMP1_ATS_sf"/>
</dbReference>
<feature type="transmembrane region" description="Helical" evidence="2">
    <location>
        <begin position="1284"/>
        <end position="1306"/>
    </location>
</feature>
<dbReference type="FunFam" id="1.10.1900.40:FF:000001">
    <property type="entry name" value="Erythrocyte membrane protein 1"/>
    <property type="match status" value="1"/>
</dbReference>
<protein>
    <recommendedName>
        <fullName evidence="8">Erythrocyte membrane protein 1</fullName>
    </recommendedName>
</protein>
<dbReference type="Pfam" id="PF15445">
    <property type="entry name" value="ATS"/>
    <property type="match status" value="1"/>
</dbReference>
<dbReference type="InterPro" id="IPR054595">
    <property type="entry name" value="DBL_C"/>
</dbReference>
<evidence type="ECO:0000256" key="1">
    <source>
        <dbReference type="SAM" id="MobiDB-lite"/>
    </source>
</evidence>
<feature type="compositionally biased region" description="Low complexity" evidence="1">
    <location>
        <begin position="388"/>
        <end position="403"/>
    </location>
</feature>
<dbReference type="OrthoDB" id="10495164at2759"/>
<sequence>MECQKQNQFCKKKHGGTTPTGTQEDDDYTFRENPKDHDGKCSCDKPQEKKFEVCNLVKQHFTLRKAQSGEIDGCNRKNSTNNWNCSQGSMNSENNGACMPPRRKALCISNLTFKGETKEENKLREAFIKCSAKETYFLWEKYKKNKNEADTQLKTGTIPEEFKRMMYYTFGDYRDILFGTDISKNNGSIGEVNKNINNLFNNNKGPKKELDNSKRVAWWGKHGPDIWEAMLCGLTHHLTEEVKKTIHDNYSYIKMTNDNTSSLEEFSSRPQFLRWFIEWSDDFCNQRKERLETLQKACKFYECGDIDKGKKKTCEEACKKYQAFINKWKDQYEEQTAKFHKDKKDTNKYKDYPSTERAVQKAVHAHEYLNQQLQKICKNGDCSCMKNPSTHSQSQSQPQKKTQALSESFEGNDMPASLDEVPEEFKKKCKCPDISIKECKIHTKKITEPKIPMNCVEKAAYYLAKEEDKYIERTLKQKITHYNYIKKNEKTHSNNISCDPNKPYSPNKYVITNPCGNKGNDRFNVDSEWKCYKNLKRYQEKSGVCVPPRRKHMCLRNLDEIKIERLKDSNYLLKMVRRTARNEGIDIIKNFKSQNGCAMNPICDTMKYSFADLGDIIRGTDMFRIDGEVPPVEKKLKEVFEKLKQQLESTHGNNINAYPDVASFRSAWWDANRKEVWKAMTCSAPEDAKLFRKGRMDGFERITLIQDKCGHKDDPPVDDYIPQRLRWMKEWGEYVCKILNEKINDMKNECDKCKINDKTCSDDDDGNKCTHCKEKCKEYAKLIKNMKSQFDIQKQKYNELYTKAENKSRGFTNDNEKNVIEFFQKVKTINNCDVGTPDKYLDKASDCIHYNFTQNGTNSKPYAFNNQPEKYENHCSCTITNHPLDKCPFGDKKNEYCKTIRRINPCIRRYFDNNLETWTGFFVDNKKDKNKGVLVPPRRRHLCTRKLTGNRYRKNEKNNLKQNLIDSAFNQGILLGKTFKDYSDQGLESMKYSFADYGDIIKGKDMIGGSNIDHFNNDLKKMFQENNSENMGKTSISREQWWEANKTHVWHAMLCGYQKGKNNTHSETLEQTWCDLPTEDDTLQFLRWFQEWTETFCTRKKELQEEVQKQCKDVICDNNTGKTNSTCSRACKNYSNFILTKKHEYESLNSQYDMNYKEIKAYNKEAPNYFKEKCNGKCECLSKNFNEDKKWEKPYETLDNEELKNKCDCQKPEKKIVIHEEPQEPVPAPPKVPEAQPETDEAVPEETEELPTPPAPASPASSKPPKQKPKKRQITPKNYRLTDVLLPSAFPLSVGIAFAALSYFVLKEKMKKGKNEKRKKRKNGNNTTASGKNTPSDTQNDIQNDGIPSSKITDNEWNTLKHDFISQYLQSEQPKDVPNDYTSGNSSTNTNITTPSHDNLDNNTHPTMSRDNMEEKPFITSIHDRNLYSGEEYNYNVNMSTNSMDDPKYVSNNVYSGIDLINDSLNSGNQHIDIYDELLKRKENELFGTNHPKHISSHNVAKPISDDPLHNQLELFHKWLDRHRDMCEKWNNKEDILNKLNEEWNKDNNNNSGTPSDNTTPTTGITPPTSDNTPPTSEKNI</sequence>
<dbReference type="InterPro" id="IPR042202">
    <property type="entry name" value="Duffy-ag-bd_sf"/>
</dbReference>
<keyword evidence="2" id="KW-0812">Transmembrane</keyword>
<dbReference type="Gene3D" id="1.20.58.830">
    <property type="match status" value="3"/>
</dbReference>
<dbReference type="GO" id="GO:0046789">
    <property type="term" value="F:host cell surface receptor binding"/>
    <property type="evidence" value="ECO:0007669"/>
    <property type="project" value="InterPro"/>
</dbReference>
<dbReference type="Gene3D" id="1.10.1900.40">
    <property type="entry name" value="Acidic terminal segments, variant surface antigen of PfEMP1"/>
    <property type="match status" value="2"/>
</dbReference>
<feature type="region of interest" description="Disordered" evidence="1">
    <location>
        <begin position="1371"/>
        <end position="1403"/>
    </location>
</feature>
<evidence type="ECO:0000256" key="2">
    <source>
        <dbReference type="SAM" id="Phobius"/>
    </source>
</evidence>
<feature type="compositionally biased region" description="Polar residues" evidence="1">
    <location>
        <begin position="1327"/>
        <end position="1354"/>
    </location>
</feature>
<feature type="compositionally biased region" description="Basic residues" evidence="1">
    <location>
        <begin position="1310"/>
        <end position="1323"/>
    </location>
</feature>
<feature type="compositionally biased region" description="Acidic residues" evidence="1">
    <location>
        <begin position="1237"/>
        <end position="1249"/>
    </location>
</feature>
<feature type="domain" description="Duffy-binding-like" evidence="5">
    <location>
        <begin position="730"/>
        <end position="872"/>
    </location>
</feature>
<dbReference type="GO" id="GO:0016020">
    <property type="term" value="C:membrane"/>
    <property type="evidence" value="ECO:0007669"/>
    <property type="project" value="InterPro"/>
</dbReference>
<dbReference type="Proteomes" id="UP000030697">
    <property type="component" value="Unassembled WGS sequence"/>
</dbReference>
<feature type="domain" description="Duffy-antigen binding" evidence="3">
    <location>
        <begin position="543"/>
        <end position="726"/>
    </location>
</feature>
<evidence type="ECO:0000259" key="3">
    <source>
        <dbReference type="Pfam" id="PF05424"/>
    </source>
</evidence>
<dbReference type="FunFam" id="1.20.58.830:FF:000006">
    <property type="entry name" value="Erythrocyte membrane protein 1, PfEMP1"/>
    <property type="match status" value="1"/>
</dbReference>
<evidence type="ECO:0000259" key="5">
    <source>
        <dbReference type="Pfam" id="PF22672"/>
    </source>
</evidence>
<reference evidence="6 7" key="1">
    <citation type="submission" date="2013-02" db="EMBL/GenBank/DDBJ databases">
        <title>The Genome Sequence of Plasmodium falciparum UGT5.1.</title>
        <authorList>
            <consortium name="The Broad Institute Genome Sequencing Platform"/>
            <consortium name="The Broad Institute Genome Sequencing Center for Infectious Disease"/>
            <person name="Neafsey D."/>
            <person name="Cheeseman I."/>
            <person name="Volkman S."/>
            <person name="Adams J."/>
            <person name="Walker B."/>
            <person name="Young S.K."/>
            <person name="Zeng Q."/>
            <person name="Gargeya S."/>
            <person name="Fitzgerald M."/>
            <person name="Haas B."/>
            <person name="Abouelleil A."/>
            <person name="Alvarado L."/>
            <person name="Arachchi H.M."/>
            <person name="Berlin A.M."/>
            <person name="Chapman S.B."/>
            <person name="Dewar J."/>
            <person name="Goldberg J."/>
            <person name="Griggs A."/>
            <person name="Gujja S."/>
            <person name="Hansen M."/>
            <person name="Howarth C."/>
            <person name="Imamovic A."/>
            <person name="Larimer J."/>
            <person name="McCowan C."/>
            <person name="Murphy C."/>
            <person name="Neiman D."/>
            <person name="Pearson M."/>
            <person name="Priest M."/>
            <person name="Roberts A."/>
            <person name="Saif S."/>
            <person name="Shea T."/>
            <person name="Sisk P."/>
            <person name="Sykes S."/>
            <person name="Wortman J."/>
            <person name="Nusbaum C."/>
            <person name="Birren B."/>
        </authorList>
    </citation>
    <scope>NUCLEOTIDE SEQUENCE [LARGE SCALE GENOMIC DNA]</scope>
    <source>
        <strain evidence="6 7">UGT5.1</strain>
    </source>
</reference>
<feature type="region of interest" description="Disordered" evidence="1">
    <location>
        <begin position="1310"/>
        <end position="1354"/>
    </location>
</feature>
<evidence type="ECO:0000313" key="6">
    <source>
        <dbReference type="EMBL" id="EWC78908.1"/>
    </source>
</evidence>
<gene>
    <name evidence="6" type="ORF">C923_00415</name>
</gene>
<organism evidence="6 7">
    <name type="scientific">Plasmodium falciparum UGT5.1</name>
    <dbReference type="NCBI Taxonomy" id="1237627"/>
    <lineage>
        <taxon>Eukaryota</taxon>
        <taxon>Sar</taxon>
        <taxon>Alveolata</taxon>
        <taxon>Apicomplexa</taxon>
        <taxon>Aconoidasida</taxon>
        <taxon>Haemosporida</taxon>
        <taxon>Plasmodiidae</taxon>
        <taxon>Plasmodium</taxon>
        <taxon>Plasmodium (Laverania)</taxon>
    </lineage>
</organism>
<feature type="domain" description="Plasmodium falciparum erythrocyte membrane protein 1 acidic terminal segment" evidence="4">
    <location>
        <begin position="1330"/>
        <end position="1559"/>
    </location>
</feature>
<name>W7JUT1_PLAFA</name>
<accession>W7JUT1</accession>
<keyword evidence="2" id="KW-0472">Membrane</keyword>